<dbReference type="Proteomes" id="UP000075714">
    <property type="component" value="Unassembled WGS sequence"/>
</dbReference>
<gene>
    <name evidence="2" type="ORF">GPECTOR_132g607</name>
</gene>
<evidence type="ECO:0000256" key="1">
    <source>
        <dbReference type="SAM" id="MobiDB-lite"/>
    </source>
</evidence>
<feature type="region of interest" description="Disordered" evidence="1">
    <location>
        <begin position="1"/>
        <end position="57"/>
    </location>
</feature>
<keyword evidence="3" id="KW-1185">Reference proteome</keyword>
<feature type="region of interest" description="Disordered" evidence="1">
    <location>
        <begin position="183"/>
        <end position="203"/>
    </location>
</feature>
<protein>
    <submittedName>
        <fullName evidence="2">Uncharacterized protein</fullName>
    </submittedName>
</protein>
<feature type="compositionally biased region" description="Basic and acidic residues" evidence="1">
    <location>
        <begin position="390"/>
        <end position="399"/>
    </location>
</feature>
<dbReference type="Pfam" id="PF04720">
    <property type="entry name" value="PDDEXK_6"/>
    <property type="match status" value="1"/>
</dbReference>
<reference evidence="3" key="1">
    <citation type="journal article" date="2016" name="Nat. Commun.">
        <title>The Gonium pectorale genome demonstrates co-option of cell cycle regulation during the evolution of multicellularity.</title>
        <authorList>
            <person name="Hanschen E.R."/>
            <person name="Marriage T.N."/>
            <person name="Ferris P.J."/>
            <person name="Hamaji T."/>
            <person name="Toyoda A."/>
            <person name="Fujiyama A."/>
            <person name="Neme R."/>
            <person name="Noguchi H."/>
            <person name="Minakuchi Y."/>
            <person name="Suzuki M."/>
            <person name="Kawai-Toyooka H."/>
            <person name="Smith D.R."/>
            <person name="Sparks H."/>
            <person name="Anderson J."/>
            <person name="Bakaric R."/>
            <person name="Luria V."/>
            <person name="Karger A."/>
            <person name="Kirschner M.W."/>
            <person name="Durand P.M."/>
            <person name="Michod R.E."/>
            <person name="Nozaki H."/>
            <person name="Olson B.J."/>
        </authorList>
    </citation>
    <scope>NUCLEOTIDE SEQUENCE [LARGE SCALE GENOMIC DNA]</scope>
    <source>
        <strain evidence="3">NIES-2863</strain>
    </source>
</reference>
<feature type="region of interest" description="Disordered" evidence="1">
    <location>
        <begin position="481"/>
        <end position="503"/>
    </location>
</feature>
<dbReference type="OrthoDB" id="691424at2759"/>
<organism evidence="2 3">
    <name type="scientific">Gonium pectorale</name>
    <name type="common">Green alga</name>
    <dbReference type="NCBI Taxonomy" id="33097"/>
    <lineage>
        <taxon>Eukaryota</taxon>
        <taxon>Viridiplantae</taxon>
        <taxon>Chlorophyta</taxon>
        <taxon>core chlorophytes</taxon>
        <taxon>Chlorophyceae</taxon>
        <taxon>CS clade</taxon>
        <taxon>Chlamydomonadales</taxon>
        <taxon>Volvocaceae</taxon>
        <taxon>Gonium</taxon>
    </lineage>
</organism>
<feature type="compositionally biased region" description="Gly residues" evidence="1">
    <location>
        <begin position="625"/>
        <end position="639"/>
    </location>
</feature>
<feature type="region of interest" description="Disordered" evidence="1">
    <location>
        <begin position="386"/>
        <end position="426"/>
    </location>
</feature>
<name>A0A150FZF4_GONPE</name>
<proteinExistence type="predicted"/>
<feature type="compositionally biased region" description="Gly residues" evidence="1">
    <location>
        <begin position="564"/>
        <end position="574"/>
    </location>
</feature>
<feature type="compositionally biased region" description="Basic and acidic residues" evidence="1">
    <location>
        <begin position="39"/>
        <end position="52"/>
    </location>
</feature>
<feature type="compositionally biased region" description="Gly residues" evidence="1">
    <location>
        <begin position="701"/>
        <end position="710"/>
    </location>
</feature>
<feature type="region of interest" description="Disordered" evidence="1">
    <location>
        <begin position="562"/>
        <end position="591"/>
    </location>
</feature>
<feature type="region of interest" description="Disordered" evidence="1">
    <location>
        <begin position="619"/>
        <end position="639"/>
    </location>
</feature>
<evidence type="ECO:0000313" key="3">
    <source>
        <dbReference type="Proteomes" id="UP000075714"/>
    </source>
</evidence>
<dbReference type="InterPro" id="IPR006502">
    <property type="entry name" value="PDDEXK-like"/>
</dbReference>
<feature type="compositionally biased region" description="Low complexity" evidence="1">
    <location>
        <begin position="7"/>
        <end position="18"/>
    </location>
</feature>
<comment type="caution">
    <text evidence="2">The sequence shown here is derived from an EMBL/GenBank/DDBJ whole genome shotgun (WGS) entry which is preliminary data.</text>
</comment>
<evidence type="ECO:0000313" key="2">
    <source>
        <dbReference type="EMBL" id="KXZ42595.1"/>
    </source>
</evidence>
<feature type="region of interest" description="Disordered" evidence="1">
    <location>
        <begin position="656"/>
        <end position="718"/>
    </location>
</feature>
<dbReference type="PANTHER" id="PTHR31579">
    <property type="entry name" value="OS03G0796600 PROTEIN"/>
    <property type="match status" value="1"/>
</dbReference>
<sequence>MYGAWQRPSAEARSPPAAHGTFSPVFDLELGGSCTATPQDRRASRAGDDAPRHSTPLHSSVAAAAGIGQRPKLASAAARQQTHALKAIAPGLVVPAGGALDRSQSDLQVMLLHHGTAKAAAAQSAEPLTAEAERLLELCRPATELELELSRRLRAFRASRIAKAPPDGGAASAAAATAAASSASSSSSAVAGPGGPGGPTPGEIEALAAELQAAGFLVQLLDGTRLSKDARSCLRTLKHRFLVCLGWARPQQQQATTAVTAAGRGAPGGGVADLVPQRLTEPLVVEVRFREQFLIANPSRDYEHLLLALPVAFVGPLRRLDAALEVVAAAVARVFRAAGRPLPPWRTKGAMLSKWAPVQLLELERRLQQAEQVAAQQQQLAEQVAAQAEARQHAERLEQEQDGAAAGRQKEEKGQQQEADADVSWGSAVTAAAEQDPVGLGLGMGMGLFEVAAGPGRCRRAFEVPHTSAEGFAFTDLEEELDDPQRGGANGGDADGDGSARSSSEPLLLLQRTRRASIASAAAAAAAAKAMAMAGGAAGGGCGDGVSSGAYDGHIMMIDMDQGPGAGAGAGEAGGSAQQQQRRATTSPTAAAAPAGGAVAAGAGGAGGLSKALGAAAKAGAAGDKPGGGGGGAAGGGGGAGAMVAGATQVALAGGVMTRPSPEGPAWARISTVRWGPAPAPAPGGAARRTARRGHDADGCAGDGGRAAGGGRRRSRRG</sequence>
<feature type="compositionally biased region" description="Low complexity" evidence="1">
    <location>
        <begin position="575"/>
        <end position="591"/>
    </location>
</feature>
<dbReference type="PANTHER" id="PTHR31579:SF1">
    <property type="entry name" value="OS03G0796600 PROTEIN"/>
    <property type="match status" value="1"/>
</dbReference>
<accession>A0A150FZF4</accession>
<dbReference type="EMBL" id="LSYV01000132">
    <property type="protein sequence ID" value="KXZ42595.1"/>
    <property type="molecule type" value="Genomic_DNA"/>
</dbReference>
<dbReference type="AlphaFoldDB" id="A0A150FZF4"/>